<protein>
    <recommendedName>
        <fullName evidence="4">DUF19 domain-containing protein</fullName>
    </recommendedName>
</protein>
<feature type="signal peptide" evidence="1">
    <location>
        <begin position="1"/>
        <end position="17"/>
    </location>
</feature>
<dbReference type="EMBL" id="PDUG01000004">
    <property type="protein sequence ID" value="PIC31916.1"/>
    <property type="molecule type" value="Genomic_DNA"/>
</dbReference>
<accession>A0A2G5TYB0</accession>
<dbReference type="OrthoDB" id="5790337at2759"/>
<dbReference type="AlphaFoldDB" id="A0A2G5TYB0"/>
<dbReference type="Proteomes" id="UP000230233">
    <property type="component" value="Chromosome IV"/>
</dbReference>
<keyword evidence="3" id="KW-1185">Reference proteome</keyword>
<keyword evidence="1" id="KW-0732">Signal</keyword>
<evidence type="ECO:0000313" key="2">
    <source>
        <dbReference type="EMBL" id="PIC31916.1"/>
    </source>
</evidence>
<sequence>MFKSLLLIASTVALASASLDSIKTIKDIFDSMDDSPACKRESARFKDCFKDVEETTTPYKESGAFPTQEEIRAELPKVKKAIQCVGEVKCNKLILSMYIVESATYSMEKIALGGHACLNERNLQTSILVCTIKEIPLEHIQSGDTSLISQSARPIARCVALEQNCDDVAKLEFLKGATAFADLSQVAMPTSFAVQGGDLTYIKTFDKKFNPADYDNLQL</sequence>
<feature type="chain" id="PRO_5013929245" description="DUF19 domain-containing protein" evidence="1">
    <location>
        <begin position="18"/>
        <end position="219"/>
    </location>
</feature>
<reference evidence="3" key="1">
    <citation type="submission" date="2017-10" db="EMBL/GenBank/DDBJ databases">
        <title>Rapid genome shrinkage in a self-fertile nematode reveals novel sperm competition proteins.</title>
        <authorList>
            <person name="Yin D."/>
            <person name="Schwarz E.M."/>
            <person name="Thomas C.G."/>
            <person name="Felde R.L."/>
            <person name="Korf I.F."/>
            <person name="Cutter A.D."/>
            <person name="Schartner C.M."/>
            <person name="Ralston E.J."/>
            <person name="Meyer B.J."/>
            <person name="Haag E.S."/>
        </authorList>
    </citation>
    <scope>NUCLEOTIDE SEQUENCE [LARGE SCALE GENOMIC DNA]</scope>
    <source>
        <strain evidence="3">JU1422</strain>
    </source>
</reference>
<gene>
    <name evidence="2" type="primary">Cnig_chr_IV.g12450</name>
    <name evidence="2" type="ORF">B9Z55_012450</name>
</gene>
<evidence type="ECO:0000313" key="3">
    <source>
        <dbReference type="Proteomes" id="UP000230233"/>
    </source>
</evidence>
<organism evidence="2 3">
    <name type="scientific">Caenorhabditis nigoni</name>
    <dbReference type="NCBI Taxonomy" id="1611254"/>
    <lineage>
        <taxon>Eukaryota</taxon>
        <taxon>Metazoa</taxon>
        <taxon>Ecdysozoa</taxon>
        <taxon>Nematoda</taxon>
        <taxon>Chromadorea</taxon>
        <taxon>Rhabditida</taxon>
        <taxon>Rhabditina</taxon>
        <taxon>Rhabditomorpha</taxon>
        <taxon>Rhabditoidea</taxon>
        <taxon>Rhabditidae</taxon>
        <taxon>Peloderinae</taxon>
        <taxon>Caenorhabditis</taxon>
    </lineage>
</organism>
<dbReference type="STRING" id="1611254.A0A2G5TYB0"/>
<evidence type="ECO:0008006" key="4">
    <source>
        <dbReference type="Google" id="ProtNLM"/>
    </source>
</evidence>
<name>A0A2G5TYB0_9PELO</name>
<comment type="caution">
    <text evidence="2">The sequence shown here is derived from an EMBL/GenBank/DDBJ whole genome shotgun (WGS) entry which is preliminary data.</text>
</comment>
<proteinExistence type="predicted"/>
<evidence type="ECO:0000256" key="1">
    <source>
        <dbReference type="SAM" id="SignalP"/>
    </source>
</evidence>